<keyword evidence="4" id="KW-0805">Transcription regulation</keyword>
<keyword evidence="2" id="KW-0479">Metal-binding</keyword>
<dbReference type="OrthoDB" id="189997at2759"/>
<sequence length="731" mass="82768">MDDDLRTPPAEPPAKRQRTLACQRCRSRKQKCEDTRPCSNCVKGNEQCVSTQPAPRMHVESDYVRNLEERVAELESRDPQQTLHLGSFTTTTAEGHNNSTSPNDNQEAQTIRPPASSSPQASRSSAQRRPSALSGASPRNILTAGRDEETGLDHLVFGLITSPSITRQDLHHSGSQASPATQLSGGNEKFYAAHSLVAQLPLDVEESLLEAYRERAQAQYPFFDWETFLQWASEWRVCLPGALKEQAWQGFFVNMVYATALLLLRRSHAGLSDATSFYTSAISLLPSVFEQPNQVLHIQAYLLLAMHALHQSSTERIITLASTTMRQCVQQQLHLSESEPLPLDVELRRLIQIRRRCFWCAYLLDRLVMSSFDLPPSIPDSMISVRPFANIEDCDFHHAAASTPADRELDDVPTYTSMSPALHILYCRRIQSEISAITLRWDYTLHYENSPEWRIRILAELEDYKSRVQKFSDPKSKGYTSQRWLAMIYHYTLLQLYRPTKSNVAGPAGDWSVQASSQACLMFRRTQIDRQIAHPWLALLVQFQSGITLLYCFWATPPEDRTDNYDSLDVSDALRACSNVLAIMADRWAKAECLRDVFELLAREIPLVDRPHKPPVRLSDKASDAIRGRMREMRSLVVHRPVLRMIEEMISENFPRARQSQLSSVAEISHSTSHPVPQTSVASMASVALNFQLPFSMQQPYYHANSGVVLNDIDVDGLLSFPGIFDFDSWS</sequence>
<dbReference type="EMBL" id="JAGMVJ010000014">
    <property type="protein sequence ID" value="KAH7082042.1"/>
    <property type="molecule type" value="Genomic_DNA"/>
</dbReference>
<dbReference type="GO" id="GO:0006351">
    <property type="term" value="P:DNA-templated transcription"/>
    <property type="evidence" value="ECO:0007669"/>
    <property type="project" value="InterPro"/>
</dbReference>
<dbReference type="GO" id="GO:0045944">
    <property type="term" value="P:positive regulation of transcription by RNA polymerase II"/>
    <property type="evidence" value="ECO:0007669"/>
    <property type="project" value="TreeGrafter"/>
</dbReference>
<evidence type="ECO:0000256" key="3">
    <source>
        <dbReference type="ARBA" id="ARBA00022833"/>
    </source>
</evidence>
<feature type="compositionally biased region" description="Low complexity" evidence="8">
    <location>
        <begin position="112"/>
        <end position="132"/>
    </location>
</feature>
<dbReference type="PANTHER" id="PTHR47782">
    <property type="entry name" value="ZN(II)2CYS6 TRANSCRIPTION FACTOR (EUROFUNG)-RELATED"/>
    <property type="match status" value="1"/>
</dbReference>
<keyword evidence="6" id="KW-0804">Transcription</keyword>
<dbReference type="CDD" id="cd00067">
    <property type="entry name" value="GAL4"/>
    <property type="match status" value="1"/>
</dbReference>
<dbReference type="PANTHER" id="PTHR47782:SF12">
    <property type="entry name" value="ZN(II)2CYS6 TRANSCRIPTION FACTOR (EUROFUNG)"/>
    <property type="match status" value="1"/>
</dbReference>
<keyword evidence="7" id="KW-0539">Nucleus</keyword>
<feature type="region of interest" description="Disordered" evidence="8">
    <location>
        <begin position="1"/>
        <end position="22"/>
    </location>
</feature>
<dbReference type="Pfam" id="PF00172">
    <property type="entry name" value="Zn_clus"/>
    <property type="match status" value="1"/>
</dbReference>
<proteinExistence type="predicted"/>
<protein>
    <recommendedName>
        <fullName evidence="9">Zn(2)-C6 fungal-type domain-containing protein</fullName>
    </recommendedName>
</protein>
<dbReference type="SMART" id="SM00906">
    <property type="entry name" value="Fungal_trans"/>
    <property type="match status" value="1"/>
</dbReference>
<dbReference type="GO" id="GO:0008270">
    <property type="term" value="F:zinc ion binding"/>
    <property type="evidence" value="ECO:0007669"/>
    <property type="project" value="InterPro"/>
</dbReference>
<evidence type="ECO:0000256" key="6">
    <source>
        <dbReference type="ARBA" id="ARBA00023163"/>
    </source>
</evidence>
<evidence type="ECO:0000256" key="5">
    <source>
        <dbReference type="ARBA" id="ARBA00023125"/>
    </source>
</evidence>
<dbReference type="InterPro" id="IPR007219">
    <property type="entry name" value="XnlR_reg_dom"/>
</dbReference>
<feature type="domain" description="Zn(2)-C6 fungal-type" evidence="9">
    <location>
        <begin position="21"/>
        <end position="50"/>
    </location>
</feature>
<evidence type="ECO:0000256" key="4">
    <source>
        <dbReference type="ARBA" id="ARBA00023015"/>
    </source>
</evidence>
<evidence type="ECO:0000256" key="7">
    <source>
        <dbReference type="ARBA" id="ARBA00023242"/>
    </source>
</evidence>
<evidence type="ECO:0000313" key="10">
    <source>
        <dbReference type="EMBL" id="KAH7082042.1"/>
    </source>
</evidence>
<dbReference type="PROSITE" id="PS50048">
    <property type="entry name" value="ZN2_CY6_FUNGAL_2"/>
    <property type="match status" value="1"/>
</dbReference>
<dbReference type="GO" id="GO:0005634">
    <property type="term" value="C:nucleus"/>
    <property type="evidence" value="ECO:0007669"/>
    <property type="project" value="UniProtKB-SubCell"/>
</dbReference>
<dbReference type="Pfam" id="PF04082">
    <property type="entry name" value="Fungal_trans"/>
    <property type="match status" value="1"/>
</dbReference>
<dbReference type="Gene3D" id="4.10.240.10">
    <property type="entry name" value="Zn(2)-C6 fungal-type DNA-binding domain"/>
    <property type="match status" value="1"/>
</dbReference>
<reference evidence="10" key="1">
    <citation type="journal article" date="2021" name="Nat. Commun.">
        <title>Genetic determinants of endophytism in the Arabidopsis root mycobiome.</title>
        <authorList>
            <person name="Mesny F."/>
            <person name="Miyauchi S."/>
            <person name="Thiergart T."/>
            <person name="Pickel B."/>
            <person name="Atanasova L."/>
            <person name="Karlsson M."/>
            <person name="Huettel B."/>
            <person name="Barry K.W."/>
            <person name="Haridas S."/>
            <person name="Chen C."/>
            <person name="Bauer D."/>
            <person name="Andreopoulos W."/>
            <person name="Pangilinan J."/>
            <person name="LaButti K."/>
            <person name="Riley R."/>
            <person name="Lipzen A."/>
            <person name="Clum A."/>
            <person name="Drula E."/>
            <person name="Henrissat B."/>
            <person name="Kohler A."/>
            <person name="Grigoriev I.V."/>
            <person name="Martin F.M."/>
            <person name="Hacquard S."/>
        </authorList>
    </citation>
    <scope>NUCLEOTIDE SEQUENCE</scope>
    <source>
        <strain evidence="10">MPI-SDFR-AT-0120</strain>
    </source>
</reference>
<keyword evidence="3" id="KW-0862">Zinc</keyword>
<name>A0A8K0R0W5_9PLEO</name>
<dbReference type="SUPFAM" id="SSF57701">
    <property type="entry name" value="Zn2/Cys6 DNA-binding domain"/>
    <property type="match status" value="1"/>
</dbReference>
<dbReference type="InterPro" id="IPR001138">
    <property type="entry name" value="Zn2Cys6_DnaBD"/>
</dbReference>
<dbReference type="SMART" id="SM00066">
    <property type="entry name" value="GAL4"/>
    <property type="match status" value="1"/>
</dbReference>
<dbReference type="GO" id="GO:0000981">
    <property type="term" value="F:DNA-binding transcription factor activity, RNA polymerase II-specific"/>
    <property type="evidence" value="ECO:0007669"/>
    <property type="project" value="InterPro"/>
</dbReference>
<dbReference type="CDD" id="cd12148">
    <property type="entry name" value="fungal_TF_MHR"/>
    <property type="match status" value="1"/>
</dbReference>
<gene>
    <name evidence="10" type="ORF">FB567DRAFT_561937</name>
</gene>
<organism evidence="10 11">
    <name type="scientific">Paraphoma chrysanthemicola</name>
    <dbReference type="NCBI Taxonomy" id="798071"/>
    <lineage>
        <taxon>Eukaryota</taxon>
        <taxon>Fungi</taxon>
        <taxon>Dikarya</taxon>
        <taxon>Ascomycota</taxon>
        <taxon>Pezizomycotina</taxon>
        <taxon>Dothideomycetes</taxon>
        <taxon>Pleosporomycetidae</taxon>
        <taxon>Pleosporales</taxon>
        <taxon>Pleosporineae</taxon>
        <taxon>Phaeosphaeriaceae</taxon>
        <taxon>Paraphoma</taxon>
    </lineage>
</organism>
<dbReference type="InterPro" id="IPR036864">
    <property type="entry name" value="Zn2-C6_fun-type_DNA-bd_sf"/>
</dbReference>
<evidence type="ECO:0000256" key="8">
    <source>
        <dbReference type="SAM" id="MobiDB-lite"/>
    </source>
</evidence>
<evidence type="ECO:0000313" key="11">
    <source>
        <dbReference type="Proteomes" id="UP000813461"/>
    </source>
</evidence>
<evidence type="ECO:0000256" key="1">
    <source>
        <dbReference type="ARBA" id="ARBA00004123"/>
    </source>
</evidence>
<feature type="compositionally biased region" description="Polar residues" evidence="8">
    <location>
        <begin position="90"/>
        <end position="109"/>
    </location>
</feature>
<evidence type="ECO:0000256" key="2">
    <source>
        <dbReference type="ARBA" id="ARBA00022723"/>
    </source>
</evidence>
<dbReference type="InterPro" id="IPR052202">
    <property type="entry name" value="Yeast_MetPath_Reg"/>
</dbReference>
<dbReference type="GO" id="GO:0043565">
    <property type="term" value="F:sequence-specific DNA binding"/>
    <property type="evidence" value="ECO:0007669"/>
    <property type="project" value="TreeGrafter"/>
</dbReference>
<comment type="subcellular location">
    <subcellularLocation>
        <location evidence="1">Nucleus</location>
    </subcellularLocation>
</comment>
<dbReference type="PROSITE" id="PS00463">
    <property type="entry name" value="ZN2_CY6_FUNGAL_1"/>
    <property type="match status" value="1"/>
</dbReference>
<accession>A0A8K0R0W5</accession>
<feature type="region of interest" description="Disordered" evidence="8">
    <location>
        <begin position="90"/>
        <end position="147"/>
    </location>
</feature>
<dbReference type="AlphaFoldDB" id="A0A8K0R0W5"/>
<dbReference type="Proteomes" id="UP000813461">
    <property type="component" value="Unassembled WGS sequence"/>
</dbReference>
<keyword evidence="5" id="KW-0238">DNA-binding</keyword>
<evidence type="ECO:0000259" key="9">
    <source>
        <dbReference type="PROSITE" id="PS50048"/>
    </source>
</evidence>
<comment type="caution">
    <text evidence="10">The sequence shown here is derived from an EMBL/GenBank/DDBJ whole genome shotgun (WGS) entry which is preliminary data.</text>
</comment>
<keyword evidence="11" id="KW-1185">Reference proteome</keyword>